<feature type="domain" description="Endonuclease/exonuclease/phosphatase" evidence="6">
    <location>
        <begin position="5"/>
        <end position="158"/>
    </location>
</feature>
<dbReference type="InterPro" id="IPR005135">
    <property type="entry name" value="Endo/exonuclease/phosphatase"/>
</dbReference>
<organism evidence="7 8">
    <name type="scientific">Hibiscus trionum</name>
    <name type="common">Flower of an hour</name>
    <dbReference type="NCBI Taxonomy" id="183268"/>
    <lineage>
        <taxon>Eukaryota</taxon>
        <taxon>Viridiplantae</taxon>
        <taxon>Streptophyta</taxon>
        <taxon>Embryophyta</taxon>
        <taxon>Tracheophyta</taxon>
        <taxon>Spermatophyta</taxon>
        <taxon>Magnoliopsida</taxon>
        <taxon>eudicotyledons</taxon>
        <taxon>Gunneridae</taxon>
        <taxon>Pentapetalae</taxon>
        <taxon>rosids</taxon>
        <taxon>malvids</taxon>
        <taxon>Malvales</taxon>
        <taxon>Malvaceae</taxon>
        <taxon>Malvoideae</taxon>
        <taxon>Hibiscus</taxon>
    </lineage>
</organism>
<dbReference type="GO" id="GO:0003906">
    <property type="term" value="F:DNA-(apurinic or apyrimidinic site) endonuclease activity"/>
    <property type="evidence" value="ECO:0007669"/>
    <property type="project" value="TreeGrafter"/>
</dbReference>
<dbReference type="Gene3D" id="3.60.10.10">
    <property type="entry name" value="Endonuclease/exonuclease/phosphatase"/>
    <property type="match status" value="1"/>
</dbReference>
<dbReference type="AlphaFoldDB" id="A0A9W7HM79"/>
<gene>
    <name evidence="7" type="ORF">HRI_001635400</name>
</gene>
<evidence type="ECO:0000256" key="1">
    <source>
        <dbReference type="ARBA" id="ARBA00001946"/>
    </source>
</evidence>
<keyword evidence="5" id="KW-0460">Magnesium</keyword>
<accession>A0A9W7HM79</accession>
<keyword evidence="8" id="KW-1185">Reference proteome</keyword>
<dbReference type="InterPro" id="IPR036691">
    <property type="entry name" value="Endo/exonu/phosph_ase_sf"/>
</dbReference>
<evidence type="ECO:0000256" key="4">
    <source>
        <dbReference type="ARBA" id="ARBA00022801"/>
    </source>
</evidence>
<dbReference type="EMBL" id="BSYR01000016">
    <property type="protein sequence ID" value="GMI79661.1"/>
    <property type="molecule type" value="Genomic_DNA"/>
</dbReference>
<evidence type="ECO:0000256" key="2">
    <source>
        <dbReference type="ARBA" id="ARBA00007092"/>
    </source>
</evidence>
<evidence type="ECO:0000313" key="7">
    <source>
        <dbReference type="EMBL" id="GMI79661.1"/>
    </source>
</evidence>
<dbReference type="OrthoDB" id="1881450at2759"/>
<keyword evidence="4" id="KW-0378">Hydrolase</keyword>
<evidence type="ECO:0000256" key="3">
    <source>
        <dbReference type="ARBA" id="ARBA00022723"/>
    </source>
</evidence>
<dbReference type="GO" id="GO:0005634">
    <property type="term" value="C:nucleus"/>
    <property type="evidence" value="ECO:0007669"/>
    <property type="project" value="TreeGrafter"/>
</dbReference>
<keyword evidence="3" id="KW-0479">Metal-binding</keyword>
<dbReference type="InterPro" id="IPR004808">
    <property type="entry name" value="AP_endonuc_1"/>
</dbReference>
<name>A0A9W7HM79_HIBTR</name>
<dbReference type="PANTHER" id="PTHR22748">
    <property type="entry name" value="AP ENDONUCLEASE"/>
    <property type="match status" value="1"/>
</dbReference>
<dbReference type="Proteomes" id="UP001165190">
    <property type="component" value="Unassembled WGS sequence"/>
</dbReference>
<protein>
    <recommendedName>
        <fullName evidence="6">Endonuclease/exonuclease/phosphatase domain-containing protein</fullName>
    </recommendedName>
</protein>
<proteinExistence type="inferred from homology"/>
<comment type="similarity">
    <text evidence="2">Belongs to the DNA repair enzymes AP/ExoA family.</text>
</comment>
<dbReference type="Pfam" id="PF03372">
    <property type="entry name" value="Exo_endo_phos"/>
    <property type="match status" value="1"/>
</dbReference>
<evidence type="ECO:0000313" key="8">
    <source>
        <dbReference type="Proteomes" id="UP001165190"/>
    </source>
</evidence>
<dbReference type="GO" id="GO:0008311">
    <property type="term" value="F:double-stranded DNA 3'-5' DNA exonuclease activity"/>
    <property type="evidence" value="ECO:0007669"/>
    <property type="project" value="TreeGrafter"/>
</dbReference>
<dbReference type="SUPFAM" id="SSF56219">
    <property type="entry name" value="DNase I-like"/>
    <property type="match status" value="1"/>
</dbReference>
<comment type="cofactor">
    <cofactor evidence="1">
        <name>Mg(2+)</name>
        <dbReference type="ChEBI" id="CHEBI:18420"/>
    </cofactor>
</comment>
<dbReference type="PANTHER" id="PTHR22748:SF11">
    <property type="entry name" value="OS07G0184032 PROTEIN"/>
    <property type="match status" value="1"/>
</dbReference>
<evidence type="ECO:0000256" key="5">
    <source>
        <dbReference type="ARBA" id="ARBA00022842"/>
    </source>
</evidence>
<comment type="caution">
    <text evidence="7">The sequence shown here is derived from an EMBL/GenBank/DDBJ whole genome shotgun (WGS) entry which is preliminary data.</text>
</comment>
<dbReference type="GO" id="GO:0006284">
    <property type="term" value="P:base-excision repair"/>
    <property type="evidence" value="ECO:0007669"/>
    <property type="project" value="TreeGrafter"/>
</dbReference>
<reference evidence="7" key="1">
    <citation type="submission" date="2023-05" db="EMBL/GenBank/DDBJ databases">
        <title>Genome and transcriptome analyses reveal genes involved in the formation of fine ridges on petal epidermal cells in Hibiscus trionum.</title>
        <authorList>
            <person name="Koshimizu S."/>
            <person name="Masuda S."/>
            <person name="Ishii T."/>
            <person name="Shirasu K."/>
            <person name="Hoshino A."/>
            <person name="Arita M."/>
        </authorList>
    </citation>
    <scope>NUCLEOTIDE SEQUENCE</scope>
    <source>
        <strain evidence="7">Hamamatsu line</strain>
    </source>
</reference>
<evidence type="ECO:0000259" key="6">
    <source>
        <dbReference type="Pfam" id="PF03372"/>
    </source>
</evidence>
<dbReference type="GO" id="GO:0008081">
    <property type="term" value="F:phosphoric diester hydrolase activity"/>
    <property type="evidence" value="ECO:0007669"/>
    <property type="project" value="TreeGrafter"/>
</dbReference>
<sequence>MNAICSWNIRGIRKLEKKRALKQCILKNKPKMLFVQETKVEELSKGEVKNLWHGTQFEFSLSPAVRSAGGLLSVWDSNWINVSDIVVKQRFIAVFGFLSSEGEEFGFVNVYGASVDSEKPAYIEELLAFLKSRRVIWVVGGDFNLFLDTDEKMGLTVNYNLISLFRDFISEAGLVDIQLIGGNIHGETIETPRRS</sequence>
<dbReference type="GO" id="GO:0046872">
    <property type="term" value="F:metal ion binding"/>
    <property type="evidence" value="ECO:0007669"/>
    <property type="project" value="UniProtKB-KW"/>
</dbReference>